<evidence type="ECO:0000256" key="1">
    <source>
        <dbReference type="SAM" id="SignalP"/>
    </source>
</evidence>
<evidence type="ECO:0008006" key="4">
    <source>
        <dbReference type="Google" id="ProtNLM"/>
    </source>
</evidence>
<proteinExistence type="predicted"/>
<dbReference type="PROSITE" id="PS51257">
    <property type="entry name" value="PROKAR_LIPOPROTEIN"/>
    <property type="match status" value="1"/>
</dbReference>
<reference evidence="2 3" key="1">
    <citation type="submission" date="2017-03" db="EMBL/GenBank/DDBJ databases">
        <title>Paenibacillus larvae genome sequencing.</title>
        <authorList>
            <person name="Dingman D.W."/>
        </authorList>
    </citation>
    <scope>NUCLEOTIDE SEQUENCE [LARGE SCALE GENOMIC DNA]</scope>
    <source>
        <strain evidence="2 3">SAG 10367</strain>
    </source>
</reference>
<name>A0A1V0UQ52_9BACL</name>
<dbReference type="RefSeq" id="WP_024094472.1">
    <property type="nucleotide sequence ID" value="NZ_CP020557.1"/>
</dbReference>
<dbReference type="AlphaFoldDB" id="A0A1V0UQ52"/>
<feature type="chain" id="PRO_5038402286" description="Lipoprotein" evidence="1">
    <location>
        <begin position="25"/>
        <end position="175"/>
    </location>
</feature>
<accession>A0A1V0UQ52</accession>
<keyword evidence="1" id="KW-0732">Signal</keyword>
<evidence type="ECO:0000313" key="2">
    <source>
        <dbReference type="EMBL" id="ARF67078.1"/>
    </source>
</evidence>
<evidence type="ECO:0000313" key="3">
    <source>
        <dbReference type="Proteomes" id="UP000192727"/>
    </source>
</evidence>
<dbReference type="EMBL" id="CP020557">
    <property type="protein sequence ID" value="ARF67078.1"/>
    <property type="molecule type" value="Genomic_DNA"/>
</dbReference>
<dbReference type="Proteomes" id="UP000192727">
    <property type="component" value="Chromosome"/>
</dbReference>
<gene>
    <name evidence="2" type="ORF">B7C51_03495</name>
</gene>
<protein>
    <recommendedName>
        <fullName evidence="4">Lipoprotein</fullName>
    </recommendedName>
</protein>
<organism evidence="2 3">
    <name type="scientific">Paenibacillus larvae subsp. pulvifaciens</name>
    <dbReference type="NCBI Taxonomy" id="1477"/>
    <lineage>
        <taxon>Bacteria</taxon>
        <taxon>Bacillati</taxon>
        <taxon>Bacillota</taxon>
        <taxon>Bacilli</taxon>
        <taxon>Bacillales</taxon>
        <taxon>Paenibacillaceae</taxon>
        <taxon>Paenibacillus</taxon>
    </lineage>
</organism>
<feature type="signal peptide" evidence="1">
    <location>
        <begin position="1"/>
        <end position="24"/>
    </location>
</feature>
<sequence length="175" mass="19360">MLKKATAGVMIAALLVTGAACSKANDSSATSSPQSTQAAAKDNQGKVNNKAYLDARLAEEKVNTLFHEKKVDNKPVLNPAYGDKQRAVDFLGKYYDTALANQIVDHYLTDQKQGEAIVVKTDKFFQPSIIENKKEDIKFDDKSNADEVTFTTKDNLTYVMKKKGDTFIVMNVEKK</sequence>